<dbReference type="PANTHER" id="PTHR33570">
    <property type="entry name" value="4-CARBOXYMUCONOLACTONE DECARBOXYLASE FAMILY PROTEIN"/>
    <property type="match status" value="1"/>
</dbReference>
<dbReference type="SUPFAM" id="SSF69118">
    <property type="entry name" value="AhpD-like"/>
    <property type="match status" value="2"/>
</dbReference>
<evidence type="ECO:0000313" key="3">
    <source>
        <dbReference type="Proteomes" id="UP000779507"/>
    </source>
</evidence>
<dbReference type="PANTHER" id="PTHR33570:SF10">
    <property type="entry name" value="GAMMA-CARBOXYMUCONOLACTONE DECARBOXYLASE"/>
    <property type="match status" value="1"/>
</dbReference>
<gene>
    <name evidence="2" type="ORF">HNP98_003990</name>
</gene>
<reference evidence="2 3" key="1">
    <citation type="submission" date="2020-05" db="EMBL/GenBank/DDBJ databases">
        <title>Genomic Encyclopedia of Type Strains, Phase IV (KMG-V): Genome sequencing to study the core and pangenomes of soil and plant-associated prokaryotes.</title>
        <authorList>
            <person name="Whitman W."/>
        </authorList>
    </citation>
    <scope>NUCLEOTIDE SEQUENCE [LARGE SCALE GENOMIC DNA]</scope>
    <source>
        <strain evidence="2 3">9A</strain>
    </source>
</reference>
<dbReference type="Proteomes" id="UP000779507">
    <property type="component" value="Unassembled WGS sequence"/>
</dbReference>
<dbReference type="EMBL" id="JABSNP010000026">
    <property type="protein sequence ID" value="NRT21145.1"/>
    <property type="molecule type" value="Genomic_DNA"/>
</dbReference>
<dbReference type="InterPro" id="IPR052512">
    <property type="entry name" value="4CMD/NDH-1_regulator"/>
</dbReference>
<keyword evidence="2" id="KW-0456">Lyase</keyword>
<protein>
    <submittedName>
        <fullName evidence="2">4-carboxymuconolactone decarboxylase</fullName>
        <ecNumber evidence="2">4.1.1.44</ecNumber>
    </submittedName>
</protein>
<dbReference type="InterPro" id="IPR029032">
    <property type="entry name" value="AhpD-like"/>
</dbReference>
<feature type="domain" description="Carboxymuconolactone decarboxylase-like" evidence="1">
    <location>
        <begin position="179"/>
        <end position="263"/>
    </location>
</feature>
<organism evidence="2 3">
    <name type="scientific">Hymenobacter caeli</name>
    <dbReference type="NCBI Taxonomy" id="2735894"/>
    <lineage>
        <taxon>Bacteria</taxon>
        <taxon>Pseudomonadati</taxon>
        <taxon>Bacteroidota</taxon>
        <taxon>Cytophagia</taxon>
        <taxon>Cytophagales</taxon>
        <taxon>Hymenobacteraceae</taxon>
        <taxon>Hymenobacter</taxon>
    </lineage>
</organism>
<name>A0ABX2FVB4_9BACT</name>
<dbReference type="Gene3D" id="1.20.1290.10">
    <property type="entry name" value="AhpD-like"/>
    <property type="match status" value="2"/>
</dbReference>
<comment type="caution">
    <text evidence="2">The sequence shown here is derived from an EMBL/GenBank/DDBJ whole genome shotgun (WGS) entry which is preliminary data.</text>
</comment>
<dbReference type="EC" id="4.1.1.44" evidence="2"/>
<keyword evidence="3" id="KW-1185">Reference proteome</keyword>
<proteinExistence type="predicted"/>
<evidence type="ECO:0000259" key="1">
    <source>
        <dbReference type="Pfam" id="PF02627"/>
    </source>
</evidence>
<dbReference type="RefSeq" id="WP_173811904.1">
    <property type="nucleotide sequence ID" value="NZ_JABSNP010000026.1"/>
</dbReference>
<dbReference type="InterPro" id="IPR003779">
    <property type="entry name" value="CMD-like"/>
</dbReference>
<accession>A0ABX2FVB4</accession>
<evidence type="ECO:0000313" key="2">
    <source>
        <dbReference type="EMBL" id="NRT21145.1"/>
    </source>
</evidence>
<dbReference type="GO" id="GO:0047575">
    <property type="term" value="F:4-carboxymuconolactone decarboxylase activity"/>
    <property type="evidence" value="ECO:0007669"/>
    <property type="project" value="UniProtKB-EC"/>
</dbReference>
<sequence length="278" mass="29316">MMSTASDTAAERYARGWAKLREVDGEAGEQVINSLCDISPDLSRYLIEYCFGDIYARGKLDLKTTELVVVAALAAMGTAEPQLRVHLHGALNTGNSRQEVVEALLQVAVFAGFPAALKGIVAAREVFAARDEQGKPDAPLAPAAAAPAGTRPVRGEEALERLKAGQLRHLHAEYDAIAPDVVGFIVDFCFGDVLSRPALLPPLRQLLTVGMVTAKGGLTAELEFHIRAALHLGCLPEAILEIMLLMTVYAGFPAALNGIAIAKKVLAEPTGGPAGSGQ</sequence>
<feature type="domain" description="Carboxymuconolactone decarboxylase-like" evidence="1">
    <location>
        <begin position="40"/>
        <end position="124"/>
    </location>
</feature>
<dbReference type="Pfam" id="PF02627">
    <property type="entry name" value="CMD"/>
    <property type="match status" value="2"/>
</dbReference>